<keyword evidence="12" id="KW-1185">Reference proteome</keyword>
<evidence type="ECO:0000256" key="3">
    <source>
        <dbReference type="ARBA" id="ARBA00022448"/>
    </source>
</evidence>
<keyword evidence="5" id="KW-0762">Sugar transport</keyword>
<dbReference type="PANTHER" id="PTHR10791:SF30">
    <property type="entry name" value="SUGAR TRANSPORTER SWEET1"/>
    <property type="match status" value="1"/>
</dbReference>
<sequence length="281" mass="30428">MTSTFVTVLKVLASLTALYMVFSPSTSMYRIHKNRSTGVMSVIPLIGLFVGCHTWVVYGYVTDGYFPMVTTYAIGDLAAIGFIAIYYRWTEKRRYVAKVSAIVLVANVLLTAYAILGKEGVLSQPYSQVKLIVGYIGVAAAVSMYASPLATIALVIKTKSAESVPVAMVLVGFVNNFLWTLYGLLIDDMFIFGCCLASEIVCILQIGVYIVYNPKKRAGLSQELPDVEHELSTVPHHGQRKASLSSSVAIPSQEIDLTSIQIENGGGFVALQSPSRSNAAC</sequence>
<evidence type="ECO:0000256" key="9">
    <source>
        <dbReference type="ARBA" id="ARBA00023136"/>
    </source>
</evidence>
<gene>
    <name evidence="11" type="ORF">Poli38472_013133</name>
</gene>
<dbReference type="OrthoDB" id="409725at2759"/>
<feature type="transmembrane region" description="Helical" evidence="10">
    <location>
        <begin position="64"/>
        <end position="87"/>
    </location>
</feature>
<evidence type="ECO:0000313" key="12">
    <source>
        <dbReference type="Proteomes" id="UP000794436"/>
    </source>
</evidence>
<evidence type="ECO:0000256" key="8">
    <source>
        <dbReference type="ARBA" id="ARBA00022989"/>
    </source>
</evidence>
<dbReference type="PANTHER" id="PTHR10791">
    <property type="entry name" value="RAG1-ACTIVATING PROTEIN 1"/>
    <property type="match status" value="1"/>
</dbReference>
<protein>
    <recommendedName>
        <fullName evidence="13">MtN3-like protein</fullName>
    </recommendedName>
</protein>
<dbReference type="GO" id="GO:0051119">
    <property type="term" value="F:sugar transmembrane transporter activity"/>
    <property type="evidence" value="ECO:0007669"/>
    <property type="project" value="InterPro"/>
</dbReference>
<comment type="subcellular location">
    <subcellularLocation>
        <location evidence="1">Cell membrane</location>
        <topology evidence="1">Multi-pass membrane protein</topology>
    </subcellularLocation>
</comment>
<accession>A0A8K1C324</accession>
<feature type="transmembrane region" description="Helical" evidence="10">
    <location>
        <begin position="99"/>
        <end position="116"/>
    </location>
</feature>
<reference evidence="11" key="1">
    <citation type="submission" date="2019-03" db="EMBL/GenBank/DDBJ databases">
        <title>Long read genome sequence of the mycoparasitic Pythium oligandrum ATCC 38472 isolated from sugarbeet rhizosphere.</title>
        <authorList>
            <person name="Gaulin E."/>
        </authorList>
    </citation>
    <scope>NUCLEOTIDE SEQUENCE</scope>
    <source>
        <strain evidence="11">ATCC 38472_TT</strain>
    </source>
</reference>
<evidence type="ECO:0008006" key="13">
    <source>
        <dbReference type="Google" id="ProtNLM"/>
    </source>
</evidence>
<evidence type="ECO:0000256" key="5">
    <source>
        <dbReference type="ARBA" id="ARBA00022597"/>
    </source>
</evidence>
<dbReference type="Proteomes" id="UP000794436">
    <property type="component" value="Unassembled WGS sequence"/>
</dbReference>
<dbReference type="AlphaFoldDB" id="A0A8K1C324"/>
<dbReference type="Pfam" id="PF03083">
    <property type="entry name" value="MtN3_slv"/>
    <property type="match status" value="2"/>
</dbReference>
<dbReference type="FunFam" id="1.20.1280.290:FF:000007">
    <property type="entry name" value="Bidirectional sugar transporter SWEET7"/>
    <property type="match status" value="2"/>
</dbReference>
<evidence type="ECO:0000256" key="4">
    <source>
        <dbReference type="ARBA" id="ARBA00022475"/>
    </source>
</evidence>
<feature type="transmembrane region" description="Helical" evidence="10">
    <location>
        <begin position="190"/>
        <end position="212"/>
    </location>
</feature>
<comment type="caution">
    <text evidence="11">The sequence shown here is derived from an EMBL/GenBank/DDBJ whole genome shotgun (WGS) entry which is preliminary data.</text>
</comment>
<organism evidence="11 12">
    <name type="scientific">Pythium oligandrum</name>
    <name type="common">Mycoparasitic fungus</name>
    <dbReference type="NCBI Taxonomy" id="41045"/>
    <lineage>
        <taxon>Eukaryota</taxon>
        <taxon>Sar</taxon>
        <taxon>Stramenopiles</taxon>
        <taxon>Oomycota</taxon>
        <taxon>Peronosporomycetes</taxon>
        <taxon>Pythiales</taxon>
        <taxon>Pythiaceae</taxon>
        <taxon>Pythium</taxon>
    </lineage>
</organism>
<feature type="transmembrane region" description="Helical" evidence="10">
    <location>
        <begin position="37"/>
        <end position="58"/>
    </location>
</feature>
<evidence type="ECO:0000256" key="10">
    <source>
        <dbReference type="SAM" id="Phobius"/>
    </source>
</evidence>
<proteinExistence type="inferred from homology"/>
<keyword evidence="8 10" id="KW-1133">Transmembrane helix</keyword>
<keyword evidence="9 10" id="KW-0472">Membrane</keyword>
<evidence type="ECO:0000256" key="2">
    <source>
        <dbReference type="ARBA" id="ARBA00007809"/>
    </source>
</evidence>
<dbReference type="EMBL" id="SPLM01000148">
    <property type="protein sequence ID" value="TMW55242.1"/>
    <property type="molecule type" value="Genomic_DNA"/>
</dbReference>
<comment type="similarity">
    <text evidence="2">Belongs to the SWEET sugar transporter family.</text>
</comment>
<dbReference type="Gene3D" id="1.20.1280.290">
    <property type="match status" value="2"/>
</dbReference>
<keyword evidence="6 10" id="KW-0812">Transmembrane</keyword>
<feature type="transmembrane region" description="Helical" evidence="10">
    <location>
        <begin position="6"/>
        <end position="25"/>
    </location>
</feature>
<feature type="transmembrane region" description="Helical" evidence="10">
    <location>
        <begin position="132"/>
        <end position="156"/>
    </location>
</feature>
<keyword evidence="3" id="KW-0813">Transport</keyword>
<keyword evidence="7" id="KW-0677">Repeat</keyword>
<dbReference type="InterPro" id="IPR004316">
    <property type="entry name" value="SWEET_rpt"/>
</dbReference>
<name>A0A8K1C324_PYTOL</name>
<dbReference type="InterPro" id="IPR047664">
    <property type="entry name" value="SWEET"/>
</dbReference>
<evidence type="ECO:0000313" key="11">
    <source>
        <dbReference type="EMBL" id="TMW55242.1"/>
    </source>
</evidence>
<evidence type="ECO:0000256" key="1">
    <source>
        <dbReference type="ARBA" id="ARBA00004651"/>
    </source>
</evidence>
<dbReference type="GO" id="GO:0005886">
    <property type="term" value="C:plasma membrane"/>
    <property type="evidence" value="ECO:0007669"/>
    <property type="project" value="UniProtKB-SubCell"/>
</dbReference>
<evidence type="ECO:0000256" key="6">
    <source>
        <dbReference type="ARBA" id="ARBA00022692"/>
    </source>
</evidence>
<evidence type="ECO:0000256" key="7">
    <source>
        <dbReference type="ARBA" id="ARBA00022737"/>
    </source>
</evidence>
<feature type="transmembrane region" description="Helical" evidence="10">
    <location>
        <begin position="163"/>
        <end position="184"/>
    </location>
</feature>
<keyword evidence="4" id="KW-1003">Cell membrane</keyword>